<gene>
    <name evidence="2" type="ORF">ERS852511_01257</name>
</gene>
<evidence type="ECO:0000313" key="3">
    <source>
        <dbReference type="Proteomes" id="UP000095576"/>
    </source>
</evidence>
<name>A0A174KV10_BACT4</name>
<dbReference type="RefSeq" id="WP_055299002.1">
    <property type="nucleotide sequence ID" value="NZ_CZAP01000003.1"/>
</dbReference>
<protein>
    <recommendedName>
        <fullName evidence="1">Methylase-associated X1 domain-containing protein</fullName>
    </recommendedName>
</protein>
<accession>A0A174KV10</accession>
<reference evidence="2 3" key="1">
    <citation type="submission" date="2015-09" db="EMBL/GenBank/DDBJ databases">
        <authorList>
            <consortium name="Pathogen Informatics"/>
        </authorList>
    </citation>
    <scope>NUCLEOTIDE SEQUENCE [LARGE SCALE GENOMIC DNA]</scope>
    <source>
        <strain evidence="2 3">2789STDY5834899</strain>
    </source>
</reference>
<dbReference type="InterPro" id="IPR046894">
    <property type="entry name" value="MTaX1"/>
</dbReference>
<evidence type="ECO:0000313" key="2">
    <source>
        <dbReference type="EMBL" id="CUP14701.1"/>
    </source>
</evidence>
<sequence length="233" mass="27582">MKIEKIFPETLLELIRKELDKRSCFEYIEGVQPFLMRYDNVPYYVYIKNLSSAFFKDRPGTTRAQLPKRDLFDEIKKSPYIFIFLGYDQENDVFVCWDFNVAKERLNVGKSVSFYSRISYQEEVEEGEFLRINLKNGDNPIVFKRKSICEFFDKINTFFDVQSKGLSDSTRPVVEDGKIKVITEEELLKQLRPLIKISSPHTLEAISVAEKFYEGKYPKMNMRDWLQLVKNID</sequence>
<dbReference type="EMBL" id="CZAP01000003">
    <property type="protein sequence ID" value="CUP14701.1"/>
    <property type="molecule type" value="Genomic_DNA"/>
</dbReference>
<dbReference type="AlphaFoldDB" id="A0A174KV10"/>
<organism evidence="2 3">
    <name type="scientific">Bacteroides thetaiotaomicron</name>
    <dbReference type="NCBI Taxonomy" id="818"/>
    <lineage>
        <taxon>Bacteria</taxon>
        <taxon>Pseudomonadati</taxon>
        <taxon>Bacteroidota</taxon>
        <taxon>Bacteroidia</taxon>
        <taxon>Bacteroidales</taxon>
        <taxon>Bacteroidaceae</taxon>
        <taxon>Bacteroides</taxon>
    </lineage>
</organism>
<proteinExistence type="predicted"/>
<dbReference type="Proteomes" id="UP000095576">
    <property type="component" value="Unassembled WGS sequence"/>
</dbReference>
<dbReference type="Pfam" id="PF20296">
    <property type="entry name" value="MTaX1"/>
    <property type="match status" value="1"/>
</dbReference>
<evidence type="ECO:0000259" key="1">
    <source>
        <dbReference type="Pfam" id="PF20296"/>
    </source>
</evidence>
<feature type="domain" description="Methylase-associated X1" evidence="1">
    <location>
        <begin position="43"/>
        <end position="151"/>
    </location>
</feature>